<dbReference type="InterPro" id="IPR017441">
    <property type="entry name" value="Protein_kinase_ATP_BS"/>
</dbReference>
<comment type="catalytic activity">
    <reaction evidence="10">
        <text>L-tyrosyl-[protein] + ATP = O-phospho-L-tyrosyl-[protein] + ADP + H(+)</text>
        <dbReference type="Rhea" id="RHEA:10596"/>
        <dbReference type="Rhea" id="RHEA-COMP:10136"/>
        <dbReference type="Rhea" id="RHEA-COMP:20101"/>
        <dbReference type="ChEBI" id="CHEBI:15378"/>
        <dbReference type="ChEBI" id="CHEBI:30616"/>
        <dbReference type="ChEBI" id="CHEBI:46858"/>
        <dbReference type="ChEBI" id="CHEBI:61978"/>
        <dbReference type="ChEBI" id="CHEBI:456216"/>
        <dbReference type="EC" id="2.7.10.1"/>
    </reaction>
</comment>
<keyword evidence="5 11" id="KW-0547">Nucleotide-binding</keyword>
<evidence type="ECO:0000256" key="9">
    <source>
        <dbReference type="ARBA" id="ARBA00047899"/>
    </source>
</evidence>
<evidence type="ECO:0000256" key="1">
    <source>
        <dbReference type="ARBA" id="ARBA00004167"/>
    </source>
</evidence>
<evidence type="ECO:0000313" key="15">
    <source>
        <dbReference type="Proteomes" id="UP001626550"/>
    </source>
</evidence>
<evidence type="ECO:0000256" key="2">
    <source>
        <dbReference type="ARBA" id="ARBA00011903"/>
    </source>
</evidence>
<keyword evidence="6 14" id="KW-0418">Kinase</keyword>
<feature type="domain" description="Protein kinase" evidence="13">
    <location>
        <begin position="141"/>
        <end position="432"/>
    </location>
</feature>
<dbReference type="SUPFAM" id="SSF50044">
    <property type="entry name" value="SH3-domain"/>
    <property type="match status" value="1"/>
</dbReference>
<feature type="region of interest" description="Disordered" evidence="12">
    <location>
        <begin position="577"/>
        <end position="627"/>
    </location>
</feature>
<evidence type="ECO:0000256" key="11">
    <source>
        <dbReference type="PROSITE-ProRule" id="PRU10141"/>
    </source>
</evidence>
<dbReference type="GO" id="GO:0004714">
    <property type="term" value="F:transmembrane receptor protein tyrosine kinase activity"/>
    <property type="evidence" value="ECO:0007669"/>
    <property type="project" value="UniProtKB-EC"/>
</dbReference>
<keyword evidence="3" id="KW-0728">SH3 domain</keyword>
<evidence type="ECO:0000256" key="3">
    <source>
        <dbReference type="ARBA" id="ARBA00022443"/>
    </source>
</evidence>
<dbReference type="Gene3D" id="3.30.200.20">
    <property type="entry name" value="Phosphorylase Kinase, domain 1"/>
    <property type="match status" value="1"/>
</dbReference>
<dbReference type="Pfam" id="PF22931">
    <property type="entry name" value="SAM_TNK"/>
    <property type="match status" value="1"/>
</dbReference>
<dbReference type="GO" id="GO:0005524">
    <property type="term" value="F:ATP binding"/>
    <property type="evidence" value="ECO:0007669"/>
    <property type="project" value="UniProtKB-UniRule"/>
</dbReference>
<dbReference type="InterPro" id="IPR001452">
    <property type="entry name" value="SH3_domain"/>
</dbReference>
<dbReference type="PANTHER" id="PTHR24416">
    <property type="entry name" value="TYROSINE-PROTEIN KINASE RECEPTOR"/>
    <property type="match status" value="1"/>
</dbReference>
<evidence type="ECO:0000259" key="13">
    <source>
        <dbReference type="PROSITE" id="PS50011"/>
    </source>
</evidence>
<evidence type="ECO:0000256" key="6">
    <source>
        <dbReference type="ARBA" id="ARBA00022777"/>
    </source>
</evidence>
<evidence type="ECO:0000256" key="10">
    <source>
        <dbReference type="ARBA" id="ARBA00051243"/>
    </source>
</evidence>
<keyword evidence="4" id="KW-0808">Transferase</keyword>
<dbReference type="PANTHER" id="PTHR24416:SF600">
    <property type="entry name" value="PDGF- AND VEGF-RECEPTOR RELATED, ISOFORM J"/>
    <property type="match status" value="1"/>
</dbReference>
<dbReference type="Proteomes" id="UP001626550">
    <property type="component" value="Unassembled WGS sequence"/>
</dbReference>
<gene>
    <name evidence="14" type="primary">TNK1</name>
    <name evidence="14" type="ORF">Ciccas_004217</name>
</gene>
<dbReference type="AlphaFoldDB" id="A0ABD2QC71"/>
<keyword evidence="8" id="KW-0829">Tyrosine-protein kinase</keyword>
<evidence type="ECO:0000256" key="8">
    <source>
        <dbReference type="ARBA" id="ARBA00023137"/>
    </source>
</evidence>
<dbReference type="EC" id="2.7.10.2" evidence="2"/>
<dbReference type="Gene3D" id="2.30.30.40">
    <property type="entry name" value="SH3 Domains"/>
    <property type="match status" value="1"/>
</dbReference>
<dbReference type="GO" id="GO:0016020">
    <property type="term" value="C:membrane"/>
    <property type="evidence" value="ECO:0007669"/>
    <property type="project" value="UniProtKB-SubCell"/>
</dbReference>
<dbReference type="InterPro" id="IPR055175">
    <property type="entry name" value="ACK/TNK-like_SAM"/>
</dbReference>
<dbReference type="PROSITE" id="PS00109">
    <property type="entry name" value="PROTEIN_KINASE_TYR"/>
    <property type="match status" value="1"/>
</dbReference>
<dbReference type="Pfam" id="PF07714">
    <property type="entry name" value="PK_Tyr_Ser-Thr"/>
    <property type="match status" value="1"/>
</dbReference>
<comment type="caution">
    <text evidence="14">The sequence shown here is derived from an EMBL/GenBank/DDBJ whole genome shotgun (WGS) entry which is preliminary data.</text>
</comment>
<evidence type="ECO:0000256" key="7">
    <source>
        <dbReference type="ARBA" id="ARBA00022840"/>
    </source>
</evidence>
<comment type="subcellular location">
    <subcellularLocation>
        <location evidence="1">Membrane</location>
        <topology evidence="1">Single-pass membrane protein</topology>
    </subcellularLocation>
</comment>
<dbReference type="EMBL" id="JBJKFK010000424">
    <property type="protein sequence ID" value="KAL3317132.1"/>
    <property type="molecule type" value="Genomic_DNA"/>
</dbReference>
<sequence length="702" mass="79383">MSSHERNVWLQDFLSSIQLSSFYELFVNKLQVTELDHFDYVNSSDLKRIGLSSAAILRLVDALKRYRIEFNLPQSYGSLYSYKRGKHNPFYRLIHPQRENSSVFYTEYEPTMVRSALSFPTSQKPGNEVPKSALLISSDDIIFHDSLGHGTFGVVRRADWKLPCGKWLPVAVKVFKNLPESRNGASNLETILREIQTMHSLDHPNLIRLYGLLLNPPMIVTEFAPLGSLLAHLRARSYNSTASLSHSTFFIDALWNMGIQLASGMAYLSSRNIIHRDLAARNVLLCRASEAEFPLVKIGDFGLARGVFTGTENKSPSDITTDIYKCTSSQPVPIAWSSLEALESGEFSQASDVWSWGVTLWEIWTGGAEPWPHLSTDQLLVKLKSGQRLTYPGSSCPKSMYQLMLACWDSKCDARPSFAYLVKRLKVSQPIAYCALHNLDEADRLGVESGDIVIVFDHNPKNFWWRGQNKRTGEVGSLPRRILDISQNNNHQPLSSNIDQHVPAPIDNYSDSNQPIYEDLQSTYYESLDILISLNEDVPSVSAREEVSDPNDERNILKFSKDFESTIGRQRHFHALNKPTLSSKSERAYEAPEMRSSFESQKRRMPRQPRSDNGGVGIPAPTPCTRSCIFEDLPTKNSRSDEESLIDFDTEIPSSTSNLFSHQNSNLRFSFFQPRFPTPTAPIYESCFLGSQSRATNHFPPL</sequence>
<dbReference type="GO" id="GO:0004715">
    <property type="term" value="F:non-membrane spanning protein tyrosine kinase activity"/>
    <property type="evidence" value="ECO:0007669"/>
    <property type="project" value="UniProtKB-EC"/>
</dbReference>
<dbReference type="Pfam" id="PF00018">
    <property type="entry name" value="SH3_1"/>
    <property type="match status" value="1"/>
</dbReference>
<dbReference type="SUPFAM" id="SSF56112">
    <property type="entry name" value="Protein kinase-like (PK-like)"/>
    <property type="match status" value="1"/>
</dbReference>
<dbReference type="SMART" id="SM00219">
    <property type="entry name" value="TyrKc"/>
    <property type="match status" value="1"/>
</dbReference>
<keyword evidence="15" id="KW-1185">Reference proteome</keyword>
<organism evidence="14 15">
    <name type="scientific">Cichlidogyrus casuarinus</name>
    <dbReference type="NCBI Taxonomy" id="1844966"/>
    <lineage>
        <taxon>Eukaryota</taxon>
        <taxon>Metazoa</taxon>
        <taxon>Spiralia</taxon>
        <taxon>Lophotrochozoa</taxon>
        <taxon>Platyhelminthes</taxon>
        <taxon>Monogenea</taxon>
        <taxon>Monopisthocotylea</taxon>
        <taxon>Dactylogyridea</taxon>
        <taxon>Ancyrocephalidae</taxon>
        <taxon>Cichlidogyrus</taxon>
    </lineage>
</organism>
<dbReference type="CDD" id="cd00192">
    <property type="entry name" value="PTKc"/>
    <property type="match status" value="1"/>
</dbReference>
<evidence type="ECO:0000256" key="12">
    <source>
        <dbReference type="SAM" id="MobiDB-lite"/>
    </source>
</evidence>
<dbReference type="InterPro" id="IPR008266">
    <property type="entry name" value="Tyr_kinase_AS"/>
</dbReference>
<dbReference type="InterPro" id="IPR050122">
    <property type="entry name" value="RTK"/>
</dbReference>
<reference evidence="14 15" key="1">
    <citation type="submission" date="2024-11" db="EMBL/GenBank/DDBJ databases">
        <title>Adaptive evolution of stress response genes in parasites aligns with host niche diversity.</title>
        <authorList>
            <person name="Hahn C."/>
            <person name="Resl P."/>
        </authorList>
    </citation>
    <scope>NUCLEOTIDE SEQUENCE [LARGE SCALE GENOMIC DNA]</scope>
    <source>
        <strain evidence="14">EGGRZ-B1_66</strain>
        <tissue evidence="14">Body</tissue>
    </source>
</reference>
<dbReference type="InterPro" id="IPR000719">
    <property type="entry name" value="Prot_kinase_dom"/>
</dbReference>
<dbReference type="Gene3D" id="1.10.510.10">
    <property type="entry name" value="Transferase(Phosphotransferase) domain 1"/>
    <property type="match status" value="1"/>
</dbReference>
<evidence type="ECO:0000313" key="14">
    <source>
        <dbReference type="EMBL" id="KAL3317132.1"/>
    </source>
</evidence>
<proteinExistence type="predicted"/>
<dbReference type="PROSITE" id="PS00107">
    <property type="entry name" value="PROTEIN_KINASE_ATP"/>
    <property type="match status" value="1"/>
</dbReference>
<dbReference type="InterPro" id="IPR020635">
    <property type="entry name" value="Tyr_kinase_cat_dom"/>
</dbReference>
<feature type="binding site" evidence="11">
    <location>
        <position position="173"/>
    </location>
    <ligand>
        <name>ATP</name>
        <dbReference type="ChEBI" id="CHEBI:30616"/>
    </ligand>
</feature>
<name>A0ABD2QC71_9PLAT</name>
<dbReference type="PRINTS" id="PR00109">
    <property type="entry name" value="TYRKINASE"/>
</dbReference>
<accession>A0ABD2QC71</accession>
<feature type="compositionally biased region" description="Basic and acidic residues" evidence="12">
    <location>
        <begin position="584"/>
        <end position="593"/>
    </location>
</feature>
<dbReference type="InterPro" id="IPR036028">
    <property type="entry name" value="SH3-like_dom_sf"/>
</dbReference>
<comment type="catalytic activity">
    <reaction evidence="9">
        <text>L-threonyl-[protein] + ATP = O-phospho-L-threonyl-[protein] + ADP + H(+)</text>
        <dbReference type="Rhea" id="RHEA:46608"/>
        <dbReference type="Rhea" id="RHEA-COMP:11060"/>
        <dbReference type="Rhea" id="RHEA-COMP:11605"/>
        <dbReference type="ChEBI" id="CHEBI:15378"/>
        <dbReference type="ChEBI" id="CHEBI:30013"/>
        <dbReference type="ChEBI" id="CHEBI:30616"/>
        <dbReference type="ChEBI" id="CHEBI:61977"/>
        <dbReference type="ChEBI" id="CHEBI:456216"/>
        <dbReference type="EC" id="2.7.11.1"/>
    </reaction>
</comment>
<dbReference type="PROSITE" id="PS50011">
    <property type="entry name" value="PROTEIN_KINASE_DOM"/>
    <property type="match status" value="1"/>
</dbReference>
<keyword evidence="7 11" id="KW-0067">ATP-binding</keyword>
<evidence type="ECO:0000256" key="5">
    <source>
        <dbReference type="ARBA" id="ARBA00022741"/>
    </source>
</evidence>
<protein>
    <recommendedName>
        <fullName evidence="2">non-specific protein-tyrosine kinase</fullName>
        <ecNumber evidence="2">2.7.10.2</ecNumber>
    </recommendedName>
</protein>
<dbReference type="GO" id="GO:0004674">
    <property type="term" value="F:protein serine/threonine kinase activity"/>
    <property type="evidence" value="ECO:0007669"/>
    <property type="project" value="UniProtKB-EC"/>
</dbReference>
<dbReference type="InterPro" id="IPR011009">
    <property type="entry name" value="Kinase-like_dom_sf"/>
</dbReference>
<dbReference type="InterPro" id="IPR001245">
    <property type="entry name" value="Ser-Thr/Tyr_kinase_cat_dom"/>
</dbReference>
<evidence type="ECO:0000256" key="4">
    <source>
        <dbReference type="ARBA" id="ARBA00022679"/>
    </source>
</evidence>